<dbReference type="Proteomes" id="UP001054837">
    <property type="component" value="Unassembled WGS sequence"/>
</dbReference>
<dbReference type="AlphaFoldDB" id="A0AAV4MJZ5"/>
<proteinExistence type="predicted"/>
<keyword evidence="3" id="KW-1185">Reference proteome</keyword>
<evidence type="ECO:0000256" key="1">
    <source>
        <dbReference type="SAM" id="MobiDB-lite"/>
    </source>
</evidence>
<feature type="region of interest" description="Disordered" evidence="1">
    <location>
        <begin position="76"/>
        <end position="102"/>
    </location>
</feature>
<organism evidence="2 3">
    <name type="scientific">Caerostris darwini</name>
    <dbReference type="NCBI Taxonomy" id="1538125"/>
    <lineage>
        <taxon>Eukaryota</taxon>
        <taxon>Metazoa</taxon>
        <taxon>Ecdysozoa</taxon>
        <taxon>Arthropoda</taxon>
        <taxon>Chelicerata</taxon>
        <taxon>Arachnida</taxon>
        <taxon>Araneae</taxon>
        <taxon>Araneomorphae</taxon>
        <taxon>Entelegynae</taxon>
        <taxon>Araneoidea</taxon>
        <taxon>Araneidae</taxon>
        <taxon>Caerostris</taxon>
    </lineage>
</organism>
<name>A0AAV4MJZ5_9ARAC</name>
<evidence type="ECO:0000313" key="2">
    <source>
        <dbReference type="EMBL" id="GIX71801.1"/>
    </source>
</evidence>
<comment type="caution">
    <text evidence="2">The sequence shown here is derived from an EMBL/GenBank/DDBJ whole genome shotgun (WGS) entry which is preliminary data.</text>
</comment>
<dbReference type="EMBL" id="BPLQ01000482">
    <property type="protein sequence ID" value="GIX71801.1"/>
    <property type="molecule type" value="Genomic_DNA"/>
</dbReference>
<protein>
    <submittedName>
        <fullName evidence="2">Uncharacterized protein</fullName>
    </submittedName>
</protein>
<accession>A0AAV4MJZ5</accession>
<feature type="region of interest" description="Disordered" evidence="1">
    <location>
        <begin position="1"/>
        <end position="28"/>
    </location>
</feature>
<gene>
    <name evidence="2" type="ORF">CDAR_411721</name>
</gene>
<sequence length="122" mass="13020">MLCPSTAQEAVEESPAGDSAAEGLGASPTQQWSAVDFICEYRGFSIPICPYTMEIRNITLSSFFYFVFVNHGVPSSAHKAGEESPADDSTAEGLGASPPQQWSGVDFICEYRGPSIPVGHTQ</sequence>
<evidence type="ECO:0000313" key="3">
    <source>
        <dbReference type="Proteomes" id="UP001054837"/>
    </source>
</evidence>
<reference evidence="2 3" key="1">
    <citation type="submission" date="2021-06" db="EMBL/GenBank/DDBJ databases">
        <title>Caerostris darwini draft genome.</title>
        <authorList>
            <person name="Kono N."/>
            <person name="Arakawa K."/>
        </authorList>
    </citation>
    <scope>NUCLEOTIDE SEQUENCE [LARGE SCALE GENOMIC DNA]</scope>
</reference>